<organism evidence="4 5">
    <name type="scientific">Arctia plantaginis</name>
    <name type="common">Wood tiger moth</name>
    <name type="synonym">Phalaena plantaginis</name>
    <dbReference type="NCBI Taxonomy" id="874455"/>
    <lineage>
        <taxon>Eukaryota</taxon>
        <taxon>Metazoa</taxon>
        <taxon>Ecdysozoa</taxon>
        <taxon>Arthropoda</taxon>
        <taxon>Hexapoda</taxon>
        <taxon>Insecta</taxon>
        <taxon>Pterygota</taxon>
        <taxon>Neoptera</taxon>
        <taxon>Endopterygota</taxon>
        <taxon>Lepidoptera</taxon>
        <taxon>Glossata</taxon>
        <taxon>Ditrysia</taxon>
        <taxon>Noctuoidea</taxon>
        <taxon>Erebidae</taxon>
        <taxon>Arctiinae</taxon>
        <taxon>Arctia</taxon>
    </lineage>
</organism>
<evidence type="ECO:0000256" key="1">
    <source>
        <dbReference type="SAM" id="MobiDB-lite"/>
    </source>
</evidence>
<evidence type="ECO:0000313" key="5">
    <source>
        <dbReference type="Proteomes" id="UP000494256"/>
    </source>
</evidence>
<keyword evidence="2" id="KW-1133">Transmembrane helix</keyword>
<comment type="caution">
    <text evidence="4">The sequence shown here is derived from an EMBL/GenBank/DDBJ whole genome shotgun (WGS) entry which is preliminary data.</text>
</comment>
<evidence type="ECO:0000256" key="2">
    <source>
        <dbReference type="SAM" id="Phobius"/>
    </source>
</evidence>
<feature type="compositionally biased region" description="Low complexity" evidence="1">
    <location>
        <begin position="34"/>
        <end position="49"/>
    </location>
</feature>
<gene>
    <name evidence="4" type="ORF">APLA_LOCUS10011</name>
</gene>
<dbReference type="EMBL" id="CADEBD010000312">
    <property type="protein sequence ID" value="CAB3242494.1"/>
    <property type="molecule type" value="Genomic_DNA"/>
</dbReference>
<reference evidence="4 5" key="1">
    <citation type="submission" date="2020-04" db="EMBL/GenBank/DDBJ databases">
        <authorList>
            <person name="Wallbank WR R."/>
            <person name="Pardo Diaz C."/>
            <person name="Kozak K."/>
            <person name="Martin S."/>
            <person name="Jiggins C."/>
            <person name="Moest M."/>
            <person name="Warren A I."/>
            <person name="Byers J.R.P. K."/>
            <person name="Montejo-Kovacevich G."/>
            <person name="Yen C E."/>
        </authorList>
    </citation>
    <scope>NUCLEOTIDE SEQUENCE [LARGE SCALE GENOMIC DNA]</scope>
</reference>
<accession>A0A8S1ABZ4</accession>
<protein>
    <submittedName>
        <fullName evidence="4">Uncharacterized protein</fullName>
    </submittedName>
</protein>
<dbReference type="AlphaFoldDB" id="A0A8S1ABZ4"/>
<dbReference type="OrthoDB" id="5970620at2759"/>
<keyword evidence="3" id="KW-0732">Signal</keyword>
<feature type="chain" id="PRO_5035919591" evidence="3">
    <location>
        <begin position="17"/>
        <end position="262"/>
    </location>
</feature>
<feature type="transmembrane region" description="Helical" evidence="2">
    <location>
        <begin position="236"/>
        <end position="257"/>
    </location>
</feature>
<feature type="signal peptide" evidence="3">
    <location>
        <begin position="1"/>
        <end position="16"/>
    </location>
</feature>
<keyword evidence="2" id="KW-0472">Membrane</keyword>
<sequence>MKVIQAVFVYTTLVNACVIARGGRGGGSRGGRGRSSSRSSHGSHGLRSSHGYHHVTSRHSHYRYYPPKQIHYTCRHCLSTASYPVYRHQLPNYVYVYKESRGRNNQLLTGLAIYNLGRSTKGSHSGSGTRYSGYQREKCSLQVIENHYFEETEFPCFMISSFTESSPNNNLNTIDITSSEIKVKPDLYDGSTLQVTEDQECVLWRNISTRNERHSVPCELLKKYADTVQPSLVEPLMYVFIPIFGTGIMVILCYYVCTTKQK</sequence>
<evidence type="ECO:0000256" key="3">
    <source>
        <dbReference type="SAM" id="SignalP"/>
    </source>
</evidence>
<feature type="region of interest" description="Disordered" evidence="1">
    <location>
        <begin position="24"/>
        <end position="54"/>
    </location>
</feature>
<evidence type="ECO:0000313" key="4">
    <source>
        <dbReference type="EMBL" id="CAB3242494.1"/>
    </source>
</evidence>
<keyword evidence="2" id="KW-0812">Transmembrane</keyword>
<proteinExistence type="predicted"/>
<dbReference type="Proteomes" id="UP000494256">
    <property type="component" value="Unassembled WGS sequence"/>
</dbReference>
<name>A0A8S1ABZ4_ARCPL</name>